<evidence type="ECO:0000256" key="1">
    <source>
        <dbReference type="ARBA" id="ARBA00022741"/>
    </source>
</evidence>
<protein>
    <submittedName>
        <fullName evidence="5">AAA ATPase</fullName>
    </submittedName>
</protein>
<dbReference type="GO" id="GO:0016887">
    <property type="term" value="F:ATP hydrolysis activity"/>
    <property type="evidence" value="ECO:0007669"/>
    <property type="project" value="InterPro"/>
</dbReference>
<feature type="region of interest" description="Disordered" evidence="3">
    <location>
        <begin position="34"/>
        <end position="63"/>
    </location>
</feature>
<evidence type="ECO:0000256" key="2">
    <source>
        <dbReference type="ARBA" id="ARBA00022840"/>
    </source>
</evidence>
<sequence length="944" mass="104990">MPPTAVPSADDATADDLIFLLSIVGNPNQIIAEQEKKQKSTQQHDSSRSSYNAAKVSKSGENNTPSAWWQSVLATLPSQRRQLIMALQELANNYHKWSQHTLANENDRIDDRQASSNAALDEIGELVENIEQIASNIRKYSTSYLESIKDYKHAIQLFWINHIDSNNNACESISQLSQIGYQLSSQLIQQLLWEEELVQNVITQLLNEELYTANHETIIIHKLKTWASAMSSMIQIDKSFWKFVEREVYDETELENNSEEPQLLNGEASSQVVDLETLTKSIQVKVQVEGCDACTNSCEDFCNQTMSLHEGVVNSSSVEEAVQEFFKYSPSLHEESKKLSKTTRKRPLITSVIVTGQEGCGKTHLLDTIQRQHRLQTRLRETTRIIRPKYPVDLVGSSIGSSEDRLIALFSYAHDIISACKNTSSSPDKYTKCLVMLDDVDKLLSLSDDAHNTGGLADSSSVTKSAHYFVGRRCKALFLSILDSLREKDSSNHGHIFLLCTSRIRCDEIVSRFDKVFVKREPDDDQRREMILSCLAAVDRIDERSTEVEQDTNNDIDEILSLVVHHSTGKSAFEISQCCRKVLLICAEASSPIDKCSSILRRRLICLDNMIQAAPPPSLRGGSLDGVVDMKVVTPEELESRIIHDSNGEISLPLFGLDAKRAYESLMNVVVTPLCRSNDIVELLYGGRTADAPDGSMQAYIKPIKVGALLIGGPGVGKTSLAYHCASVAASMARGITLLDVSCTSLIHKELGGSERAVQQLFSAVRAAAPCILLLDGIENIAPCRGNDNTSEGTMDRVLSMFLTEMDGIETGKPSGNVAVIGITYDANLIDPSLRRPGRLEQTIPLGMPDTEARTELVRREIRSMHLDFTSAEYFDPKNEEELSRFVAIESVGMSAVEVIAICKEASMECLREVDFNVTNPTEPPSLRYKHFKRAVNKMKGRER</sequence>
<keyword evidence="6" id="KW-1185">Reference proteome</keyword>
<dbReference type="AlphaFoldDB" id="A0AAD8Y5G8"/>
<dbReference type="InterPro" id="IPR050168">
    <property type="entry name" value="AAA_ATPase_domain"/>
</dbReference>
<dbReference type="InterPro" id="IPR003959">
    <property type="entry name" value="ATPase_AAA_core"/>
</dbReference>
<feature type="compositionally biased region" description="Polar residues" evidence="3">
    <location>
        <begin position="40"/>
        <end position="52"/>
    </location>
</feature>
<gene>
    <name evidence="5" type="ORF">QTG54_010076</name>
</gene>
<dbReference type="PANTHER" id="PTHR23077:SF27">
    <property type="entry name" value="ATPASE FAMILY GENE 2 PROTEIN HOMOLOG A"/>
    <property type="match status" value="1"/>
</dbReference>
<evidence type="ECO:0000256" key="3">
    <source>
        <dbReference type="SAM" id="MobiDB-lite"/>
    </source>
</evidence>
<evidence type="ECO:0000259" key="4">
    <source>
        <dbReference type="SMART" id="SM00382"/>
    </source>
</evidence>
<feature type="domain" description="AAA+ ATPase" evidence="4">
    <location>
        <begin position="704"/>
        <end position="850"/>
    </location>
</feature>
<dbReference type="GO" id="GO:0005524">
    <property type="term" value="F:ATP binding"/>
    <property type="evidence" value="ECO:0007669"/>
    <property type="project" value="UniProtKB-KW"/>
</dbReference>
<dbReference type="Gene3D" id="3.40.50.300">
    <property type="entry name" value="P-loop containing nucleotide triphosphate hydrolases"/>
    <property type="match status" value="2"/>
</dbReference>
<dbReference type="Proteomes" id="UP001224775">
    <property type="component" value="Unassembled WGS sequence"/>
</dbReference>
<proteinExistence type="predicted"/>
<evidence type="ECO:0000313" key="6">
    <source>
        <dbReference type="Proteomes" id="UP001224775"/>
    </source>
</evidence>
<dbReference type="Pfam" id="PF00004">
    <property type="entry name" value="AAA"/>
    <property type="match status" value="1"/>
</dbReference>
<dbReference type="InterPro" id="IPR027417">
    <property type="entry name" value="P-loop_NTPase"/>
</dbReference>
<dbReference type="EMBL" id="JATAAI010000018">
    <property type="protein sequence ID" value="KAK1739533.1"/>
    <property type="molecule type" value="Genomic_DNA"/>
</dbReference>
<dbReference type="InterPro" id="IPR003593">
    <property type="entry name" value="AAA+_ATPase"/>
</dbReference>
<dbReference type="SUPFAM" id="SSF52540">
    <property type="entry name" value="P-loop containing nucleoside triphosphate hydrolases"/>
    <property type="match status" value="2"/>
</dbReference>
<dbReference type="GO" id="GO:0005737">
    <property type="term" value="C:cytoplasm"/>
    <property type="evidence" value="ECO:0007669"/>
    <property type="project" value="TreeGrafter"/>
</dbReference>
<organism evidence="5 6">
    <name type="scientific">Skeletonema marinoi</name>
    <dbReference type="NCBI Taxonomy" id="267567"/>
    <lineage>
        <taxon>Eukaryota</taxon>
        <taxon>Sar</taxon>
        <taxon>Stramenopiles</taxon>
        <taxon>Ochrophyta</taxon>
        <taxon>Bacillariophyta</taxon>
        <taxon>Coscinodiscophyceae</taxon>
        <taxon>Thalassiosirophycidae</taxon>
        <taxon>Thalassiosirales</taxon>
        <taxon>Skeletonemataceae</taxon>
        <taxon>Skeletonema</taxon>
        <taxon>Skeletonema marinoi-dohrnii complex</taxon>
    </lineage>
</organism>
<comment type="caution">
    <text evidence="5">The sequence shown here is derived from an EMBL/GenBank/DDBJ whole genome shotgun (WGS) entry which is preliminary data.</text>
</comment>
<dbReference type="PANTHER" id="PTHR23077">
    <property type="entry name" value="AAA-FAMILY ATPASE"/>
    <property type="match status" value="1"/>
</dbReference>
<keyword evidence="1" id="KW-0547">Nucleotide-binding</keyword>
<feature type="domain" description="AAA+ ATPase" evidence="4">
    <location>
        <begin position="348"/>
        <end position="523"/>
    </location>
</feature>
<accession>A0AAD8Y5G8</accession>
<evidence type="ECO:0000313" key="5">
    <source>
        <dbReference type="EMBL" id="KAK1739533.1"/>
    </source>
</evidence>
<dbReference type="Gene3D" id="1.10.8.60">
    <property type="match status" value="1"/>
</dbReference>
<dbReference type="SMART" id="SM00382">
    <property type="entry name" value="AAA"/>
    <property type="match status" value="2"/>
</dbReference>
<keyword evidence="2" id="KW-0067">ATP-binding</keyword>
<reference evidence="5" key="1">
    <citation type="submission" date="2023-06" db="EMBL/GenBank/DDBJ databases">
        <title>Survivors Of The Sea: Transcriptome response of Skeletonema marinoi to long-term dormancy.</title>
        <authorList>
            <person name="Pinder M.I.M."/>
            <person name="Kourtchenko O."/>
            <person name="Robertson E.K."/>
            <person name="Larsson T."/>
            <person name="Maumus F."/>
            <person name="Osuna-Cruz C.M."/>
            <person name="Vancaester E."/>
            <person name="Stenow R."/>
            <person name="Vandepoele K."/>
            <person name="Ploug H."/>
            <person name="Bruchert V."/>
            <person name="Godhe A."/>
            <person name="Topel M."/>
        </authorList>
    </citation>
    <scope>NUCLEOTIDE SEQUENCE</scope>
    <source>
        <strain evidence="5">R05AC</strain>
    </source>
</reference>
<name>A0AAD8Y5G8_9STRA</name>